<proteinExistence type="predicted"/>
<reference evidence="1" key="1">
    <citation type="submission" date="2021-01" db="EMBL/GenBank/DDBJ databases">
        <authorList>
            <person name="Corre E."/>
            <person name="Pelletier E."/>
            <person name="Niang G."/>
            <person name="Scheremetjew M."/>
            <person name="Finn R."/>
            <person name="Kale V."/>
            <person name="Holt S."/>
            <person name="Cochrane G."/>
            <person name="Meng A."/>
            <person name="Brown T."/>
            <person name="Cohen L."/>
        </authorList>
    </citation>
    <scope>NUCLEOTIDE SEQUENCE</scope>
    <source>
        <strain evidence="1">RCC3387</strain>
    </source>
</reference>
<dbReference type="AlphaFoldDB" id="A0A7S2PU71"/>
<dbReference type="EMBL" id="HBGW01068177">
    <property type="protein sequence ID" value="CAD9617310.1"/>
    <property type="molecule type" value="Transcribed_RNA"/>
</dbReference>
<name>A0A7S2PU71_9DINO</name>
<protein>
    <submittedName>
        <fullName evidence="1">Uncharacterized protein</fullName>
    </submittedName>
</protein>
<sequence>MYIANYAKFAQEPDLRRVLLSTFGPIGAQGGLYWKTWNEVVLERIREELRPEGCRDEASIALRVKLMEGLRAAAGEQRSVDAITTWAAKRLLPPAAPEDSALAVKVEQGAGADLFPWAGEGAFTIDALQPTVNGQAHYIGEQGGHLYLGKKGGRCAWCVDEYLAPSETSGEAFLEVTEHDMEGLPLGARVWQCFDGTRHQQRTLTLRTA</sequence>
<accession>A0A7S2PU71</accession>
<organism evidence="1">
    <name type="scientific">Zooxanthella nutricula</name>
    <dbReference type="NCBI Taxonomy" id="1333877"/>
    <lineage>
        <taxon>Eukaryota</taxon>
        <taxon>Sar</taxon>
        <taxon>Alveolata</taxon>
        <taxon>Dinophyceae</taxon>
        <taxon>Peridiniales</taxon>
        <taxon>Peridiniales incertae sedis</taxon>
        <taxon>Zooxanthella</taxon>
    </lineage>
</organism>
<dbReference type="SUPFAM" id="SSF143990">
    <property type="entry name" value="YbiA-like"/>
    <property type="match status" value="1"/>
</dbReference>
<evidence type="ECO:0000313" key="1">
    <source>
        <dbReference type="EMBL" id="CAD9617310.1"/>
    </source>
</evidence>
<gene>
    <name evidence="1" type="ORF">BRAN1462_LOCUS43428</name>
</gene>
<dbReference type="InterPro" id="IPR037238">
    <property type="entry name" value="YbiA-like_sf"/>
</dbReference>